<dbReference type="InterPro" id="IPR029020">
    <property type="entry name" value="Ammonium/urea_transptr"/>
</dbReference>
<comment type="similarity">
    <text evidence="2">Belongs to the ammonia transporter channel (TC 1.A.11.2) family.</text>
</comment>
<organism evidence="11 12">
    <name type="scientific">Mesorhabditis spiculigera</name>
    <dbReference type="NCBI Taxonomy" id="96644"/>
    <lineage>
        <taxon>Eukaryota</taxon>
        <taxon>Metazoa</taxon>
        <taxon>Ecdysozoa</taxon>
        <taxon>Nematoda</taxon>
        <taxon>Chromadorea</taxon>
        <taxon>Rhabditida</taxon>
        <taxon>Rhabditina</taxon>
        <taxon>Rhabditomorpha</taxon>
        <taxon>Rhabditoidea</taxon>
        <taxon>Rhabditidae</taxon>
        <taxon>Mesorhabditinae</taxon>
        <taxon>Mesorhabditis</taxon>
    </lineage>
</organism>
<proteinExistence type="inferred from homology"/>
<keyword evidence="3" id="KW-0813">Transport</keyword>
<evidence type="ECO:0000256" key="5">
    <source>
        <dbReference type="ARBA" id="ARBA00022989"/>
    </source>
</evidence>
<evidence type="ECO:0000256" key="3">
    <source>
        <dbReference type="ARBA" id="ARBA00022448"/>
    </source>
</evidence>
<dbReference type="Pfam" id="PF00909">
    <property type="entry name" value="Ammonium_transp"/>
    <property type="match status" value="2"/>
</dbReference>
<dbReference type="SUPFAM" id="SSF111352">
    <property type="entry name" value="Ammonium transporter"/>
    <property type="match status" value="1"/>
</dbReference>
<keyword evidence="4" id="KW-0812">Transmembrane</keyword>
<dbReference type="PANTHER" id="PTHR43029">
    <property type="entry name" value="AMMONIUM TRANSPORTER MEP2"/>
    <property type="match status" value="1"/>
</dbReference>
<comment type="caution">
    <text evidence="11">The sequence shown here is derived from an EMBL/GenBank/DDBJ whole genome shotgun (WGS) entry which is preliminary data.</text>
</comment>
<dbReference type="AlphaFoldDB" id="A0AA36C467"/>
<feature type="signal peptide" evidence="9">
    <location>
        <begin position="1"/>
        <end position="18"/>
    </location>
</feature>
<dbReference type="GO" id="GO:0005886">
    <property type="term" value="C:plasma membrane"/>
    <property type="evidence" value="ECO:0007669"/>
    <property type="project" value="TreeGrafter"/>
</dbReference>
<evidence type="ECO:0000313" key="11">
    <source>
        <dbReference type="EMBL" id="CAJ0557449.1"/>
    </source>
</evidence>
<feature type="chain" id="PRO_5041317254" description="Ammonium transporter AmtB-like domain-containing protein" evidence="9">
    <location>
        <begin position="19"/>
        <end position="205"/>
    </location>
</feature>
<dbReference type="InterPro" id="IPR024041">
    <property type="entry name" value="NH4_transpt_AmtB-like_dom"/>
</dbReference>
<keyword evidence="7" id="KW-0924">Ammonia transport</keyword>
<keyword evidence="5" id="KW-1133">Transmembrane helix</keyword>
<keyword evidence="12" id="KW-1185">Reference proteome</keyword>
<evidence type="ECO:0000313" key="12">
    <source>
        <dbReference type="Proteomes" id="UP001177023"/>
    </source>
</evidence>
<name>A0AA36C467_9BILA</name>
<dbReference type="GO" id="GO:0008519">
    <property type="term" value="F:ammonium channel activity"/>
    <property type="evidence" value="ECO:0007669"/>
    <property type="project" value="InterPro"/>
</dbReference>
<evidence type="ECO:0000256" key="8">
    <source>
        <dbReference type="SAM" id="MobiDB-lite"/>
    </source>
</evidence>
<evidence type="ECO:0000256" key="7">
    <source>
        <dbReference type="ARBA" id="ARBA00023177"/>
    </source>
</evidence>
<evidence type="ECO:0000259" key="10">
    <source>
        <dbReference type="Pfam" id="PF00909"/>
    </source>
</evidence>
<dbReference type="Gene3D" id="1.10.3430.10">
    <property type="entry name" value="Ammonium transporter AmtB like domains"/>
    <property type="match status" value="2"/>
</dbReference>
<feature type="domain" description="Ammonium transporter AmtB-like" evidence="10">
    <location>
        <begin position="83"/>
        <end position="169"/>
    </location>
</feature>
<evidence type="ECO:0000256" key="2">
    <source>
        <dbReference type="ARBA" id="ARBA00005887"/>
    </source>
</evidence>
<keyword evidence="6" id="KW-0472">Membrane</keyword>
<dbReference type="InterPro" id="IPR001905">
    <property type="entry name" value="Ammonium_transpt"/>
</dbReference>
<feature type="domain" description="Ammonium transporter AmtB-like" evidence="10">
    <location>
        <begin position="1"/>
        <end position="45"/>
    </location>
</feature>
<feature type="region of interest" description="Disordered" evidence="8">
    <location>
        <begin position="173"/>
        <end position="195"/>
    </location>
</feature>
<protein>
    <recommendedName>
        <fullName evidence="10">Ammonium transporter AmtB-like domain-containing protein</fullName>
    </recommendedName>
</protein>
<evidence type="ECO:0000256" key="6">
    <source>
        <dbReference type="ARBA" id="ARBA00023136"/>
    </source>
</evidence>
<dbReference type="Proteomes" id="UP001177023">
    <property type="component" value="Unassembled WGS sequence"/>
</dbReference>
<reference evidence="11" key="1">
    <citation type="submission" date="2023-06" db="EMBL/GenBank/DDBJ databases">
        <authorList>
            <person name="Delattre M."/>
        </authorList>
    </citation>
    <scope>NUCLEOTIDE SEQUENCE</scope>
    <source>
        <strain evidence="11">AF72</strain>
    </source>
</reference>
<gene>
    <name evidence="11" type="ORF">MSPICULIGERA_LOCUS207</name>
</gene>
<evidence type="ECO:0000256" key="9">
    <source>
        <dbReference type="SAM" id="SignalP"/>
    </source>
</evidence>
<dbReference type="EMBL" id="CATQJA010000012">
    <property type="protein sequence ID" value="CAJ0557449.1"/>
    <property type="molecule type" value="Genomic_DNA"/>
</dbReference>
<evidence type="ECO:0000256" key="4">
    <source>
        <dbReference type="ARBA" id="ARBA00022692"/>
    </source>
</evidence>
<comment type="subcellular location">
    <subcellularLocation>
        <location evidence="1">Membrane</location>
        <topology evidence="1">Multi-pass membrane protein</topology>
    </subcellularLocation>
</comment>
<sequence length="205" mass="22020">MIFVPIWSLLVYVPVAHWVWNPQGWLAQMGAPDYAGGLVVEIVSGGVRPGIGTGPRPADGFRPSRCVRTPAVRPARRRSALSGWFDLNAGPALAADVWPRRSSSTHSSPAVRDCLGWLSSSRNRDGHPTTFGAASGVVAGLVAITPSCGTVNMFGALVIGLIAARLLVRAGMEAQSSATTTPRRRRRAPRRRNRRLLLIGLSRRP</sequence>
<feature type="non-terminal residue" evidence="11">
    <location>
        <position position="205"/>
    </location>
</feature>
<evidence type="ECO:0000256" key="1">
    <source>
        <dbReference type="ARBA" id="ARBA00004141"/>
    </source>
</evidence>
<accession>A0AA36C467</accession>
<feature type="compositionally biased region" description="Basic residues" evidence="8">
    <location>
        <begin position="182"/>
        <end position="195"/>
    </location>
</feature>
<dbReference type="PANTHER" id="PTHR43029:SF10">
    <property type="entry name" value="AMMONIUM TRANSPORTER MEP2"/>
    <property type="match status" value="1"/>
</dbReference>
<keyword evidence="9" id="KW-0732">Signal</keyword>